<feature type="binding site" evidence="8">
    <location>
        <position position="178"/>
    </location>
    <ligand>
        <name>Ca(2+)</name>
        <dbReference type="ChEBI" id="CHEBI:29108"/>
        <label>2</label>
    </ligand>
</feature>
<dbReference type="Pfam" id="PF00141">
    <property type="entry name" value="peroxidase"/>
    <property type="match status" value="1"/>
</dbReference>
<dbReference type="EC" id="1.11.1.7" evidence="2"/>
<evidence type="ECO:0000256" key="2">
    <source>
        <dbReference type="ARBA" id="ARBA00012313"/>
    </source>
</evidence>
<evidence type="ECO:0000256" key="6">
    <source>
        <dbReference type="ARBA" id="ARBA00023002"/>
    </source>
</evidence>
<evidence type="ECO:0000256" key="5">
    <source>
        <dbReference type="ARBA" id="ARBA00022723"/>
    </source>
</evidence>
<keyword evidence="4" id="KW-0349">Heme</keyword>
<keyword evidence="5 8" id="KW-0479">Metal-binding</keyword>
<dbReference type="Gene3D" id="1.10.520.10">
    <property type="match status" value="1"/>
</dbReference>
<dbReference type="InterPro" id="IPR002016">
    <property type="entry name" value="Haem_peroxidase"/>
</dbReference>
<evidence type="ECO:0000313" key="13">
    <source>
        <dbReference type="Proteomes" id="UP001314170"/>
    </source>
</evidence>
<evidence type="ECO:0000256" key="8">
    <source>
        <dbReference type="PIRSR" id="PIRSR600823-3"/>
    </source>
</evidence>
<feature type="domain" description="Plant heme peroxidase family profile" evidence="11">
    <location>
        <begin position="102"/>
        <end position="215"/>
    </location>
</feature>
<dbReference type="InterPro" id="IPR000823">
    <property type="entry name" value="Peroxidase_pln"/>
</dbReference>
<dbReference type="PANTHER" id="PTHR31388">
    <property type="entry name" value="PEROXIDASE 72-RELATED"/>
    <property type="match status" value="1"/>
</dbReference>
<protein>
    <recommendedName>
        <fullName evidence="2">peroxidase</fullName>
        <ecNumber evidence="2">1.11.1.7</ecNumber>
    </recommendedName>
</protein>
<dbReference type="Proteomes" id="UP001314170">
    <property type="component" value="Unassembled WGS sequence"/>
</dbReference>
<gene>
    <name evidence="12" type="ORF">DCAF_LOCUS2956</name>
</gene>
<keyword evidence="13" id="KW-1185">Reference proteome</keyword>
<evidence type="ECO:0000256" key="1">
    <source>
        <dbReference type="ARBA" id="ARBA00000189"/>
    </source>
</evidence>
<dbReference type="GO" id="GO:0140825">
    <property type="term" value="F:lactoperoxidase activity"/>
    <property type="evidence" value="ECO:0007669"/>
    <property type="project" value="UniProtKB-EC"/>
</dbReference>
<organism evidence="12 13">
    <name type="scientific">Dovyalis caffra</name>
    <dbReference type="NCBI Taxonomy" id="77055"/>
    <lineage>
        <taxon>Eukaryota</taxon>
        <taxon>Viridiplantae</taxon>
        <taxon>Streptophyta</taxon>
        <taxon>Embryophyta</taxon>
        <taxon>Tracheophyta</taxon>
        <taxon>Spermatophyta</taxon>
        <taxon>Magnoliopsida</taxon>
        <taxon>eudicotyledons</taxon>
        <taxon>Gunneridae</taxon>
        <taxon>Pentapetalae</taxon>
        <taxon>rosids</taxon>
        <taxon>fabids</taxon>
        <taxon>Malpighiales</taxon>
        <taxon>Salicaceae</taxon>
        <taxon>Flacourtieae</taxon>
        <taxon>Dovyalis</taxon>
    </lineage>
</organism>
<accession>A0AAV1QW14</accession>
<evidence type="ECO:0000256" key="7">
    <source>
        <dbReference type="ARBA" id="ARBA00023004"/>
    </source>
</evidence>
<evidence type="ECO:0000313" key="12">
    <source>
        <dbReference type="EMBL" id="CAK7325283.1"/>
    </source>
</evidence>
<dbReference type="EMBL" id="CAWUPB010000850">
    <property type="protein sequence ID" value="CAK7325283.1"/>
    <property type="molecule type" value="Genomic_DNA"/>
</dbReference>
<proteinExistence type="inferred from homology"/>
<evidence type="ECO:0000256" key="9">
    <source>
        <dbReference type="PIRSR" id="PIRSR600823-5"/>
    </source>
</evidence>
<evidence type="ECO:0000259" key="11">
    <source>
        <dbReference type="PROSITE" id="PS50873"/>
    </source>
</evidence>
<dbReference type="GO" id="GO:0006979">
    <property type="term" value="P:response to oxidative stress"/>
    <property type="evidence" value="ECO:0007669"/>
    <property type="project" value="InterPro"/>
</dbReference>
<dbReference type="GO" id="GO:0046872">
    <property type="term" value="F:metal ion binding"/>
    <property type="evidence" value="ECO:0007669"/>
    <property type="project" value="UniProtKB-KW"/>
</dbReference>
<name>A0AAV1QW14_9ROSI</name>
<evidence type="ECO:0000256" key="4">
    <source>
        <dbReference type="ARBA" id="ARBA00022617"/>
    </source>
</evidence>
<dbReference type="AlphaFoldDB" id="A0AAV1QW14"/>
<dbReference type="InterPro" id="IPR010255">
    <property type="entry name" value="Haem_peroxidase_sf"/>
</dbReference>
<dbReference type="PROSITE" id="PS50873">
    <property type="entry name" value="PEROXIDASE_4"/>
    <property type="match status" value="1"/>
</dbReference>
<comment type="catalytic activity">
    <reaction evidence="1">
        <text>2 a phenolic donor + H2O2 = 2 a phenolic radical donor + 2 H2O</text>
        <dbReference type="Rhea" id="RHEA:56136"/>
        <dbReference type="ChEBI" id="CHEBI:15377"/>
        <dbReference type="ChEBI" id="CHEBI:16240"/>
        <dbReference type="ChEBI" id="CHEBI:139520"/>
        <dbReference type="ChEBI" id="CHEBI:139521"/>
        <dbReference type="EC" id="1.11.1.7"/>
    </reaction>
</comment>
<comment type="cofactor">
    <cofactor evidence="8">
        <name>heme b</name>
        <dbReference type="ChEBI" id="CHEBI:60344"/>
    </cofactor>
    <text evidence="8">Binds 1 heme b (iron(II)-protoporphyrin IX) group per subunit.</text>
</comment>
<dbReference type="Gene3D" id="1.10.420.10">
    <property type="entry name" value="Peroxidase, domain 2"/>
    <property type="match status" value="1"/>
</dbReference>
<evidence type="ECO:0000256" key="3">
    <source>
        <dbReference type="ARBA" id="ARBA00022559"/>
    </source>
</evidence>
<keyword evidence="3" id="KW-0575">Peroxidase</keyword>
<comment type="cofactor">
    <cofactor evidence="8">
        <name>Ca(2+)</name>
        <dbReference type="ChEBI" id="CHEBI:29108"/>
    </cofactor>
    <text evidence="8">Binds 2 calcium ions per subunit.</text>
</comment>
<reference evidence="12 13" key="1">
    <citation type="submission" date="2024-01" db="EMBL/GenBank/DDBJ databases">
        <authorList>
            <person name="Waweru B."/>
        </authorList>
    </citation>
    <scope>NUCLEOTIDE SEQUENCE [LARGE SCALE GENOMIC DNA]</scope>
</reference>
<dbReference type="SUPFAM" id="SSF48113">
    <property type="entry name" value="Heme-dependent peroxidases"/>
    <property type="match status" value="1"/>
</dbReference>
<comment type="caution">
    <text evidence="12">The sequence shown here is derived from an EMBL/GenBank/DDBJ whole genome shotgun (WGS) entry which is preliminary data.</text>
</comment>
<feature type="binding site" description="axial binding residue" evidence="8">
    <location>
        <position position="177"/>
    </location>
    <ligand>
        <name>heme b</name>
        <dbReference type="ChEBI" id="CHEBI:60344"/>
    </ligand>
    <ligandPart>
        <name>Fe</name>
        <dbReference type="ChEBI" id="CHEBI:18248"/>
    </ligandPart>
</feature>
<evidence type="ECO:0000256" key="10">
    <source>
        <dbReference type="RuleBase" id="RU004241"/>
    </source>
</evidence>
<sequence length="215" mass="24248">MNKIIDLHITETQDLWEFFEPTDHQEGEVDSKALRKQNAAALHAIQISCAPRILSKIRHITSAKFAWDTPTNLQKQHAASHKEQSVEEANSTRELFYAAIPLEKICPGVLSCVDIIAVAARDAFAYVKKWKISVGSPSWEVKLGNTDKSNFSQLRTTCSRLRKERTCCRGHGRLCSHTLGQAQCFTFRERIYNHSNIDAGFASTRKRRCCPSVGT</sequence>
<keyword evidence="8" id="KW-0106">Calcium</keyword>
<keyword evidence="6" id="KW-0560">Oxidoreductase</keyword>
<comment type="similarity">
    <text evidence="10">Belongs to the peroxidase family.</text>
</comment>
<keyword evidence="7 8" id="KW-0408">Iron</keyword>
<dbReference type="GO" id="GO:0020037">
    <property type="term" value="F:heme binding"/>
    <property type="evidence" value="ECO:0007669"/>
    <property type="project" value="InterPro"/>
</dbReference>
<dbReference type="PANTHER" id="PTHR31388:SF115">
    <property type="entry name" value="PEROXIDASE 5"/>
    <property type="match status" value="1"/>
</dbReference>
<feature type="disulfide bond" evidence="9">
    <location>
        <begin position="184"/>
        <end position="209"/>
    </location>
</feature>
<keyword evidence="9" id="KW-1015">Disulfide bond</keyword>